<organism evidence="3">
    <name type="scientific">Heterosigma akashiwo</name>
    <name type="common">Chromophytic alga</name>
    <name type="synonym">Heterosigma carterae</name>
    <dbReference type="NCBI Taxonomy" id="2829"/>
    <lineage>
        <taxon>Eukaryota</taxon>
        <taxon>Sar</taxon>
        <taxon>Stramenopiles</taxon>
        <taxon>Ochrophyta</taxon>
        <taxon>Raphidophyceae</taxon>
        <taxon>Chattonellales</taxon>
        <taxon>Chattonellaceae</taxon>
        <taxon>Heterosigma</taxon>
    </lineage>
</organism>
<feature type="region of interest" description="Disordered" evidence="1">
    <location>
        <begin position="254"/>
        <end position="289"/>
    </location>
</feature>
<keyword evidence="2" id="KW-0812">Transmembrane</keyword>
<protein>
    <submittedName>
        <fullName evidence="3">Uncharacterized protein</fullName>
    </submittedName>
</protein>
<proteinExistence type="predicted"/>
<feature type="transmembrane region" description="Helical" evidence="2">
    <location>
        <begin position="154"/>
        <end position="179"/>
    </location>
</feature>
<evidence type="ECO:0000256" key="1">
    <source>
        <dbReference type="SAM" id="MobiDB-lite"/>
    </source>
</evidence>
<dbReference type="AlphaFoldDB" id="A0A6V1JPZ7"/>
<feature type="transmembrane region" description="Helical" evidence="2">
    <location>
        <begin position="186"/>
        <end position="203"/>
    </location>
</feature>
<feature type="compositionally biased region" description="Polar residues" evidence="1">
    <location>
        <begin position="258"/>
        <end position="276"/>
    </location>
</feature>
<keyword evidence="2" id="KW-1133">Transmembrane helix</keyword>
<reference evidence="3" key="1">
    <citation type="submission" date="2021-01" db="EMBL/GenBank/DDBJ databases">
        <authorList>
            <person name="Corre E."/>
            <person name="Pelletier E."/>
            <person name="Niang G."/>
            <person name="Scheremetjew M."/>
            <person name="Finn R."/>
            <person name="Kale V."/>
            <person name="Holt S."/>
            <person name="Cochrane G."/>
            <person name="Meng A."/>
            <person name="Brown T."/>
            <person name="Cohen L."/>
        </authorList>
    </citation>
    <scope>NUCLEOTIDE SEQUENCE</scope>
    <source>
        <strain evidence="3">CCMP3107</strain>
    </source>
</reference>
<accession>A0A6V1JPZ7</accession>
<keyword evidence="2" id="KW-0472">Membrane</keyword>
<feature type="transmembrane region" description="Helical" evidence="2">
    <location>
        <begin position="111"/>
        <end position="134"/>
    </location>
</feature>
<gene>
    <name evidence="3" type="ORF">HAKA00212_LOCUS24375</name>
</gene>
<feature type="transmembrane region" description="Helical" evidence="2">
    <location>
        <begin position="223"/>
        <end position="244"/>
    </location>
</feature>
<dbReference type="EMBL" id="HBIU01055531">
    <property type="protein sequence ID" value="CAE0648594.1"/>
    <property type="molecule type" value="Transcribed_RNA"/>
</dbReference>
<name>A0A6V1JPZ7_HETAK</name>
<evidence type="ECO:0000313" key="3">
    <source>
        <dbReference type="EMBL" id="CAE0648594.1"/>
    </source>
</evidence>
<sequence length="289" mass="32237">MGTCRKCQQRPAESQNIGNLCWSCYSYYSEMDHLYDDVEAFIRGESNTKSTAEIAAEFREDVQKLQNFGAKVLAYYRLMLRNDYADYVTVPQPLGGKKLCKNFAKNWYRMLPAFCVLMATILSLPITCVVFGFSSASRSSAECKDASSWLMVVGWFQLVSGLSCLMIFTVLGGGVTAIVGRGLGKPLFIAIWLYCIAQIGWSIHGLTYLQNKASGCAQMSQFAYAYAWTTLLLMSMILFCPPWIDDVIGGESDRNHAHQNQARPIQSASNNRSPADSDSRPAVTDYNME</sequence>
<evidence type="ECO:0000256" key="2">
    <source>
        <dbReference type="SAM" id="Phobius"/>
    </source>
</evidence>